<evidence type="ECO:0000313" key="7">
    <source>
        <dbReference type="EMBL" id="GIL52969.1"/>
    </source>
</evidence>
<feature type="region of interest" description="Disordered" evidence="5">
    <location>
        <begin position="540"/>
        <end position="566"/>
    </location>
</feature>
<sequence>MDYSRFLSVEAKRFANASLAGLVHRFAGVDGVISLAAGLPPAEAFPVTELTARTVDGQDVTLGSEGRQAYLAQQYNFNPKGYDPLLKWLRNLTVELHGVQVANAPAQGPVVVKKKEPGTAAGGPGGDTAAAVALTVAAAATPPPPPPPAEAEAVTASGAGGTGGATAAAPAGPTDAESAAVAVAVAVAATTQASPEAPVRDLVLTSGAIHAIFAIISCLTDPGDTIVVDEYTYTHALECVFLPRGLRLLPIRGDREGLDAEDLDRQLQLATAEAAAGRGACRRPRLLYTIPTGHNPTGAVMGEQRKRRILEVCEAHDLLILEDDAYYWLYYPYGGESGDNPGDVERGEAEAEAEVEKGELEGRGGSIALARGGIRVPGLEGLPPSLLHLDTCGRVIRVDTFSKLLGPGYRLGWITAPSPLAAKLANWVQASTVGPCSVTQVLVAKLLQQWGMDGFKAYVRKLQGLYASRAAMAHAAVSAHLGDLAEWQAPHAGMFMWIQIPGDLDEGALLDALVAAKVVVVPGSMFATRGLQATLGWAAAPTQPTQPQQHQQQQLEEGTRQESVETGPRGPCCLRLSFAGCPPEDFREGVVRLANVIRAALLSRGAQERG</sequence>
<feature type="domain" description="Aminotransferase class I/classII large" evidence="6">
    <location>
        <begin position="191"/>
        <end position="528"/>
    </location>
</feature>
<dbReference type="GO" id="GO:1901605">
    <property type="term" value="P:alpha-amino acid metabolic process"/>
    <property type="evidence" value="ECO:0007669"/>
    <property type="project" value="TreeGrafter"/>
</dbReference>
<dbReference type="GO" id="GO:0030170">
    <property type="term" value="F:pyridoxal phosphate binding"/>
    <property type="evidence" value="ECO:0007669"/>
    <property type="project" value="InterPro"/>
</dbReference>
<keyword evidence="3" id="KW-0808">Transferase</keyword>
<keyword evidence="2" id="KW-0032">Aminotransferase</keyword>
<evidence type="ECO:0000256" key="5">
    <source>
        <dbReference type="SAM" id="MobiDB-lite"/>
    </source>
</evidence>
<dbReference type="InterPro" id="IPR015424">
    <property type="entry name" value="PyrdxlP-dep_Trfase"/>
</dbReference>
<dbReference type="EMBL" id="BNCO01000014">
    <property type="protein sequence ID" value="GIL52969.1"/>
    <property type="molecule type" value="Genomic_DNA"/>
</dbReference>
<dbReference type="PANTHER" id="PTHR42790:SF19">
    <property type="entry name" value="KYNURENINE_ALPHA-AMINOADIPATE AMINOTRANSFERASE, MITOCHONDRIAL"/>
    <property type="match status" value="1"/>
</dbReference>
<name>A0A8J4F1Q5_9CHLO</name>
<evidence type="ECO:0000256" key="4">
    <source>
        <dbReference type="ARBA" id="ARBA00022898"/>
    </source>
</evidence>
<dbReference type="InterPro" id="IPR050859">
    <property type="entry name" value="Class-I_PLP-dep_aminotransf"/>
</dbReference>
<protein>
    <recommendedName>
        <fullName evidence="6">Aminotransferase class I/classII large domain-containing protein</fullName>
    </recommendedName>
</protein>
<evidence type="ECO:0000313" key="8">
    <source>
        <dbReference type="Proteomes" id="UP000747399"/>
    </source>
</evidence>
<evidence type="ECO:0000256" key="1">
    <source>
        <dbReference type="ARBA" id="ARBA00001933"/>
    </source>
</evidence>
<comment type="cofactor">
    <cofactor evidence="1">
        <name>pyridoxal 5'-phosphate</name>
        <dbReference type="ChEBI" id="CHEBI:597326"/>
    </cofactor>
</comment>
<dbReference type="Pfam" id="PF00155">
    <property type="entry name" value="Aminotran_1_2"/>
    <property type="match status" value="1"/>
</dbReference>
<feature type="compositionally biased region" description="Low complexity" evidence="5">
    <location>
        <begin position="540"/>
        <end position="554"/>
    </location>
</feature>
<organism evidence="7 8">
    <name type="scientific">Volvox africanus</name>
    <dbReference type="NCBI Taxonomy" id="51714"/>
    <lineage>
        <taxon>Eukaryota</taxon>
        <taxon>Viridiplantae</taxon>
        <taxon>Chlorophyta</taxon>
        <taxon>core chlorophytes</taxon>
        <taxon>Chlorophyceae</taxon>
        <taxon>CS clade</taxon>
        <taxon>Chlamydomonadales</taxon>
        <taxon>Volvocaceae</taxon>
        <taxon>Volvox</taxon>
    </lineage>
</organism>
<proteinExistence type="predicted"/>
<reference evidence="7" key="1">
    <citation type="journal article" date="2021" name="Proc. Natl. Acad. Sci. U.S.A.">
        <title>Three genomes in the algal genus Volvox reveal the fate of a haploid sex-determining region after a transition to homothallism.</title>
        <authorList>
            <person name="Yamamoto K."/>
            <person name="Hamaji T."/>
            <person name="Kawai-Toyooka H."/>
            <person name="Matsuzaki R."/>
            <person name="Takahashi F."/>
            <person name="Nishimura Y."/>
            <person name="Kawachi M."/>
            <person name="Noguchi H."/>
            <person name="Minakuchi Y."/>
            <person name="Umen J.G."/>
            <person name="Toyoda A."/>
            <person name="Nozaki H."/>
        </authorList>
    </citation>
    <scope>NUCLEOTIDE SEQUENCE</scope>
    <source>
        <strain evidence="7">NIES-3780</strain>
    </source>
</reference>
<accession>A0A8J4F1Q5</accession>
<dbReference type="PANTHER" id="PTHR42790">
    <property type="entry name" value="AMINOTRANSFERASE"/>
    <property type="match status" value="1"/>
</dbReference>
<dbReference type="Gene3D" id="3.40.640.10">
    <property type="entry name" value="Type I PLP-dependent aspartate aminotransferase-like (Major domain)"/>
    <property type="match status" value="2"/>
</dbReference>
<gene>
    <name evidence="7" type="ORF">Vafri_8696</name>
</gene>
<dbReference type="Proteomes" id="UP000747399">
    <property type="component" value="Unassembled WGS sequence"/>
</dbReference>
<keyword evidence="8" id="KW-1185">Reference proteome</keyword>
<keyword evidence="4" id="KW-0663">Pyridoxal phosphate</keyword>
<evidence type="ECO:0000256" key="3">
    <source>
        <dbReference type="ARBA" id="ARBA00022679"/>
    </source>
</evidence>
<dbReference type="InterPro" id="IPR004839">
    <property type="entry name" value="Aminotransferase_I/II_large"/>
</dbReference>
<dbReference type="GO" id="GO:0008483">
    <property type="term" value="F:transaminase activity"/>
    <property type="evidence" value="ECO:0007669"/>
    <property type="project" value="UniProtKB-KW"/>
</dbReference>
<comment type="caution">
    <text evidence="7">The sequence shown here is derived from an EMBL/GenBank/DDBJ whole genome shotgun (WGS) entry which is preliminary data.</text>
</comment>
<evidence type="ECO:0000256" key="2">
    <source>
        <dbReference type="ARBA" id="ARBA00022576"/>
    </source>
</evidence>
<evidence type="ECO:0000259" key="6">
    <source>
        <dbReference type="Pfam" id="PF00155"/>
    </source>
</evidence>
<dbReference type="AlphaFoldDB" id="A0A8J4F1Q5"/>
<feature type="region of interest" description="Disordered" evidence="5">
    <location>
        <begin position="139"/>
        <end position="172"/>
    </location>
</feature>
<dbReference type="CDD" id="cd00609">
    <property type="entry name" value="AAT_like"/>
    <property type="match status" value="1"/>
</dbReference>
<dbReference type="SUPFAM" id="SSF53383">
    <property type="entry name" value="PLP-dependent transferases"/>
    <property type="match status" value="1"/>
</dbReference>
<dbReference type="InterPro" id="IPR015421">
    <property type="entry name" value="PyrdxlP-dep_Trfase_major"/>
</dbReference>